<evidence type="ECO:0000259" key="6">
    <source>
        <dbReference type="Pfam" id="PF00692"/>
    </source>
</evidence>
<dbReference type="InterPro" id="IPR036157">
    <property type="entry name" value="dUTPase-like_sf"/>
</dbReference>
<dbReference type="Gene3D" id="2.70.40.10">
    <property type="match status" value="1"/>
</dbReference>
<dbReference type="InterPro" id="IPR029054">
    <property type="entry name" value="dUTPase-like"/>
</dbReference>
<dbReference type="Pfam" id="PF00692">
    <property type="entry name" value="dUTPase"/>
    <property type="match status" value="2"/>
</dbReference>
<gene>
    <name evidence="7" type="primary">dut_2</name>
    <name evidence="7" type="ORF">SAMEA3375112_03294</name>
</gene>
<protein>
    <recommendedName>
        <fullName evidence="2">dUTP diphosphatase</fullName>
        <ecNumber evidence="2">3.6.1.23</ecNumber>
    </recommendedName>
</protein>
<evidence type="ECO:0000256" key="4">
    <source>
        <dbReference type="ARBA" id="ARBA00023080"/>
    </source>
</evidence>
<comment type="caution">
    <text evidence="7">The sequence shown here is derived from an EMBL/GenBank/DDBJ whole genome shotgun (WGS) entry which is preliminary data.</text>
</comment>
<proteinExistence type="inferred from homology"/>
<dbReference type="EC" id="3.6.1.23" evidence="2"/>
<keyword evidence="4" id="KW-0546">Nucleotide metabolism</keyword>
<dbReference type="AlphaFoldDB" id="A0A9X8RLE7"/>
<dbReference type="EMBL" id="FUPS01000014">
    <property type="protein sequence ID" value="SJS97353.1"/>
    <property type="molecule type" value="Genomic_DNA"/>
</dbReference>
<dbReference type="GO" id="GO:0046081">
    <property type="term" value="P:dUTP catabolic process"/>
    <property type="evidence" value="ECO:0007669"/>
    <property type="project" value="InterPro"/>
</dbReference>
<dbReference type="PANTHER" id="PTHR11241">
    <property type="entry name" value="DEOXYURIDINE 5'-TRIPHOSPHATE NUCLEOTIDOHYDROLASE"/>
    <property type="match status" value="1"/>
</dbReference>
<feature type="domain" description="dUTPase-like" evidence="6">
    <location>
        <begin position="104"/>
        <end position="180"/>
    </location>
</feature>
<dbReference type="Proteomes" id="UP000189137">
    <property type="component" value="Unassembled WGS sequence"/>
</dbReference>
<dbReference type="GO" id="GO:0004170">
    <property type="term" value="F:dUTP diphosphatase activity"/>
    <property type="evidence" value="ECO:0007669"/>
    <property type="project" value="UniProtKB-EC"/>
</dbReference>
<evidence type="ECO:0000256" key="2">
    <source>
        <dbReference type="ARBA" id="ARBA00012379"/>
    </source>
</evidence>
<evidence type="ECO:0000313" key="7">
    <source>
        <dbReference type="EMBL" id="SJS97353.1"/>
    </source>
</evidence>
<organism evidence="7 8">
    <name type="scientific">Clostridioides difficile</name>
    <name type="common">Peptoclostridium difficile</name>
    <dbReference type="NCBI Taxonomy" id="1496"/>
    <lineage>
        <taxon>Bacteria</taxon>
        <taxon>Bacillati</taxon>
        <taxon>Bacillota</taxon>
        <taxon>Clostridia</taxon>
        <taxon>Peptostreptococcales</taxon>
        <taxon>Peptostreptococcaceae</taxon>
        <taxon>Clostridioides</taxon>
    </lineage>
</organism>
<keyword evidence="3 7" id="KW-0378">Hydrolase</keyword>
<dbReference type="CDD" id="cd07557">
    <property type="entry name" value="trimeric_dUTPase"/>
    <property type="match status" value="1"/>
</dbReference>
<dbReference type="PANTHER" id="PTHR11241:SF0">
    <property type="entry name" value="DEOXYURIDINE 5'-TRIPHOSPHATE NUCLEOTIDOHYDROLASE"/>
    <property type="match status" value="1"/>
</dbReference>
<accession>A0A9X8RLE7</accession>
<sequence>MSINVKVKKLNQDAIVPSYAKEGDSGIDLYTLKDTVIPAKSAVAISTGIALEIPFGYEMQVRPRSGISLNGMLFTRDVEVLYVDRDKSFRDVIVCDRMRTKEQMKKSFVVHPTVRLGTVDSGYRGEIKIITYNEENFEILIPKHIKLAQGVFQQVPRAILKVVDELSNSERGNSGFGSTGIK</sequence>
<dbReference type="GO" id="GO:0006226">
    <property type="term" value="P:dUMP biosynthetic process"/>
    <property type="evidence" value="ECO:0007669"/>
    <property type="project" value="InterPro"/>
</dbReference>
<comment type="catalytic activity">
    <reaction evidence="5">
        <text>dUTP + H2O = dUMP + diphosphate + H(+)</text>
        <dbReference type="Rhea" id="RHEA:10248"/>
        <dbReference type="ChEBI" id="CHEBI:15377"/>
        <dbReference type="ChEBI" id="CHEBI:15378"/>
        <dbReference type="ChEBI" id="CHEBI:33019"/>
        <dbReference type="ChEBI" id="CHEBI:61555"/>
        <dbReference type="ChEBI" id="CHEBI:246422"/>
        <dbReference type="EC" id="3.6.1.23"/>
    </reaction>
</comment>
<feature type="domain" description="dUTPase-like" evidence="6">
    <location>
        <begin position="14"/>
        <end position="75"/>
    </location>
</feature>
<comment type="similarity">
    <text evidence="1">Belongs to the dUTPase family.</text>
</comment>
<dbReference type="GO" id="GO:0000287">
    <property type="term" value="F:magnesium ion binding"/>
    <property type="evidence" value="ECO:0007669"/>
    <property type="project" value="InterPro"/>
</dbReference>
<dbReference type="RefSeq" id="WP_021402136.1">
    <property type="nucleotide sequence ID" value="NZ_CP149699.1"/>
</dbReference>
<reference evidence="7 8" key="1">
    <citation type="submission" date="2017-02" db="EMBL/GenBank/DDBJ databases">
        <authorList>
            <consortium name="Pathogen Informatics"/>
        </authorList>
    </citation>
    <scope>NUCLEOTIDE SEQUENCE [LARGE SCALE GENOMIC DNA]</scope>
    <source>
        <strain evidence="7 8">VRECD0157</strain>
    </source>
</reference>
<name>A0A9X8RLE7_CLODI</name>
<evidence type="ECO:0000256" key="1">
    <source>
        <dbReference type="ARBA" id="ARBA00006581"/>
    </source>
</evidence>
<evidence type="ECO:0000256" key="3">
    <source>
        <dbReference type="ARBA" id="ARBA00022801"/>
    </source>
</evidence>
<evidence type="ECO:0000256" key="5">
    <source>
        <dbReference type="ARBA" id="ARBA00047686"/>
    </source>
</evidence>
<dbReference type="InterPro" id="IPR008181">
    <property type="entry name" value="dUTPase"/>
</dbReference>
<dbReference type="InterPro" id="IPR033704">
    <property type="entry name" value="dUTPase_trimeric"/>
</dbReference>
<dbReference type="SUPFAM" id="SSF51283">
    <property type="entry name" value="dUTPase-like"/>
    <property type="match status" value="1"/>
</dbReference>
<evidence type="ECO:0000313" key="8">
    <source>
        <dbReference type="Proteomes" id="UP000189137"/>
    </source>
</evidence>